<keyword evidence="1" id="KW-0812">Transmembrane</keyword>
<dbReference type="EMBL" id="JBGOGF010000009">
    <property type="protein sequence ID" value="MFA1772837.1"/>
    <property type="molecule type" value="Genomic_DNA"/>
</dbReference>
<reference evidence="2 4" key="2">
    <citation type="submission" date="2019-09" db="EMBL/GenBank/DDBJ databases">
        <title>A bacterium isolated from glacier soil.</title>
        <authorList>
            <person name="Liu Q."/>
        </authorList>
    </citation>
    <scope>NUCLEOTIDE SEQUENCE [LARGE SCALE GENOMIC DNA]</scope>
    <source>
        <strain evidence="2 4">MDT1-10-3</strain>
    </source>
</reference>
<evidence type="ECO:0000313" key="4">
    <source>
        <dbReference type="Proteomes" id="UP000323866"/>
    </source>
</evidence>
<protein>
    <submittedName>
        <fullName evidence="2">Uncharacterized protein</fullName>
    </submittedName>
</protein>
<dbReference type="OrthoDB" id="7060697at2"/>
<dbReference type="AlphaFoldDB" id="A0A5M8QQK8"/>
<proteinExistence type="predicted"/>
<feature type="transmembrane region" description="Helical" evidence="1">
    <location>
        <begin position="104"/>
        <end position="123"/>
    </location>
</feature>
<accession>A0A5M8QQK8</accession>
<reference evidence="3 5" key="3">
    <citation type="submission" date="2024-08" db="EMBL/GenBank/DDBJ databases">
        <authorList>
            <person name="Wei W."/>
        </authorList>
    </citation>
    <scope>NUCLEOTIDE SEQUENCE [LARGE SCALE GENOMIC DNA]</scope>
    <source>
        <strain evidence="3 5">XU2</strain>
    </source>
</reference>
<evidence type="ECO:0000256" key="1">
    <source>
        <dbReference type="SAM" id="Phobius"/>
    </source>
</evidence>
<keyword evidence="5" id="KW-1185">Reference proteome</keyword>
<evidence type="ECO:0000313" key="3">
    <source>
        <dbReference type="EMBL" id="MFA1772837.1"/>
    </source>
</evidence>
<organism evidence="2 4">
    <name type="scientific">Rufibacter glacialis</name>
    <dbReference type="NCBI Taxonomy" id="1259555"/>
    <lineage>
        <taxon>Bacteria</taxon>
        <taxon>Pseudomonadati</taxon>
        <taxon>Bacteroidota</taxon>
        <taxon>Cytophagia</taxon>
        <taxon>Cytophagales</taxon>
        <taxon>Hymenobacteraceae</taxon>
        <taxon>Rufibacter</taxon>
    </lineage>
</organism>
<dbReference type="Proteomes" id="UP000323866">
    <property type="component" value="Unassembled WGS sequence"/>
</dbReference>
<evidence type="ECO:0000313" key="2">
    <source>
        <dbReference type="EMBL" id="KAA6437521.1"/>
    </source>
</evidence>
<feature type="transmembrane region" description="Helical" evidence="1">
    <location>
        <begin position="75"/>
        <end position="92"/>
    </location>
</feature>
<evidence type="ECO:0000313" key="5">
    <source>
        <dbReference type="Proteomes" id="UP001570846"/>
    </source>
</evidence>
<keyword evidence="1" id="KW-0472">Membrane</keyword>
<dbReference type="EMBL" id="VKKZ01000010">
    <property type="protein sequence ID" value="KAA6437521.1"/>
    <property type="molecule type" value="Genomic_DNA"/>
</dbReference>
<keyword evidence="1" id="KW-1133">Transmembrane helix</keyword>
<gene>
    <name evidence="3" type="ORF">ACD591_16165</name>
    <name evidence="2" type="ORF">FOE74_03180</name>
</gene>
<reference evidence="2 4" key="1">
    <citation type="submission" date="2019-07" db="EMBL/GenBank/DDBJ databases">
        <authorList>
            <person name="Qu J.-H."/>
        </authorList>
    </citation>
    <scope>NUCLEOTIDE SEQUENCE [LARGE SCALE GENOMIC DNA]</scope>
    <source>
        <strain evidence="2 4">MDT1-10-3</strain>
    </source>
</reference>
<dbReference type="RefSeq" id="WP_149097143.1">
    <property type="nucleotide sequence ID" value="NZ_BMMG01000001.1"/>
</dbReference>
<comment type="caution">
    <text evidence="2">The sequence shown here is derived from an EMBL/GenBank/DDBJ whole genome shotgun (WGS) entry which is preliminary data.</text>
</comment>
<feature type="transmembrane region" description="Helical" evidence="1">
    <location>
        <begin position="32"/>
        <end position="55"/>
    </location>
</feature>
<sequence length="157" mass="17485">MEKSHKGVKATFEGLKGAGGRRRDLLPWWMKAFIWFFLLAGGILPIGLVMGLLGYSFSLSLYGFETNNPFSPTGIFLMVLFLLKAITAFGLWTEKNWAIKVGILDAVIGLLACGAAMLVLPLIDTSEGFVFNFRLEPFLLVLYLLRLHKIKNSWQGA</sequence>
<dbReference type="Proteomes" id="UP001570846">
    <property type="component" value="Unassembled WGS sequence"/>
</dbReference>
<name>A0A5M8QQK8_9BACT</name>